<evidence type="ECO:0000313" key="2">
    <source>
        <dbReference type="EMBL" id="CAL5025154.1"/>
    </source>
</evidence>
<accession>A0ABC9CS40</accession>
<dbReference type="AlphaFoldDB" id="A0ABC9CS40"/>
<dbReference type="Gene3D" id="2.60.120.330">
    <property type="entry name" value="B-lactam Antibiotic, Isopenicillin N Synthase, Chain"/>
    <property type="match status" value="1"/>
</dbReference>
<dbReference type="Pfam" id="PF03171">
    <property type="entry name" value="2OG-FeII_Oxy"/>
    <property type="match status" value="1"/>
</dbReference>
<proteinExistence type="predicted"/>
<dbReference type="EMBL" id="OZ075140">
    <property type="protein sequence ID" value="CAL5025154.1"/>
    <property type="molecule type" value="Genomic_DNA"/>
</dbReference>
<dbReference type="InterPro" id="IPR050231">
    <property type="entry name" value="Iron_ascorbate_oxido_reductase"/>
</dbReference>
<dbReference type="PROSITE" id="PS51471">
    <property type="entry name" value="FE2OG_OXY"/>
    <property type="match status" value="1"/>
</dbReference>
<protein>
    <recommendedName>
        <fullName evidence="1">Fe2OG dioxygenase domain-containing protein</fullName>
    </recommendedName>
</protein>
<dbReference type="InterPro" id="IPR005123">
    <property type="entry name" value="Oxoglu/Fe-dep_dioxygenase_dom"/>
</dbReference>
<gene>
    <name evidence="2" type="ORF">URODEC1_LOCUS77928</name>
</gene>
<organism evidence="2 3">
    <name type="scientific">Urochloa decumbens</name>
    <dbReference type="NCBI Taxonomy" id="240449"/>
    <lineage>
        <taxon>Eukaryota</taxon>
        <taxon>Viridiplantae</taxon>
        <taxon>Streptophyta</taxon>
        <taxon>Embryophyta</taxon>
        <taxon>Tracheophyta</taxon>
        <taxon>Spermatophyta</taxon>
        <taxon>Magnoliopsida</taxon>
        <taxon>Liliopsida</taxon>
        <taxon>Poales</taxon>
        <taxon>Poaceae</taxon>
        <taxon>PACMAD clade</taxon>
        <taxon>Panicoideae</taxon>
        <taxon>Panicodae</taxon>
        <taxon>Paniceae</taxon>
        <taxon>Melinidinae</taxon>
        <taxon>Urochloa</taxon>
    </lineage>
</organism>
<dbReference type="InterPro" id="IPR044861">
    <property type="entry name" value="IPNS-like_FE2OG_OXY"/>
</dbReference>
<dbReference type="Proteomes" id="UP001497457">
    <property type="component" value="Chromosome 30rd"/>
</dbReference>
<dbReference type="PANTHER" id="PTHR47990">
    <property type="entry name" value="2-OXOGLUTARATE (2OG) AND FE(II)-DEPENDENT OXYGENASE SUPERFAMILY PROTEIN-RELATED"/>
    <property type="match status" value="1"/>
</dbReference>
<sequence>MGLPPGFLRVYNDDRAFDIMIARRYFLGPAGEENTDFGFGVYEDAGCVTFIFQDSVGGLEVLKDGHWVPAEPIDGSIIVNIGEVIQVLSNDKLKSATHRVVRKPAHRHSFAFFFNIHGDKWVEPLPEFTDKIGEAPRYRRFLYKEYQQLRVRNKSHPPARPEDVFGITHYAN</sequence>
<dbReference type="SUPFAM" id="SSF51197">
    <property type="entry name" value="Clavaminate synthase-like"/>
    <property type="match status" value="1"/>
</dbReference>
<dbReference type="InterPro" id="IPR027443">
    <property type="entry name" value="IPNS-like_sf"/>
</dbReference>
<reference evidence="3" key="1">
    <citation type="submission" date="2024-06" db="EMBL/GenBank/DDBJ databases">
        <authorList>
            <person name="Ryan C."/>
        </authorList>
    </citation>
    <scope>NUCLEOTIDE SEQUENCE [LARGE SCALE GENOMIC DNA]</scope>
</reference>
<keyword evidence="3" id="KW-1185">Reference proteome</keyword>
<evidence type="ECO:0000313" key="3">
    <source>
        <dbReference type="Proteomes" id="UP001497457"/>
    </source>
</evidence>
<name>A0ABC9CS40_9POAL</name>
<evidence type="ECO:0000259" key="1">
    <source>
        <dbReference type="PROSITE" id="PS51471"/>
    </source>
</evidence>
<reference evidence="2 3" key="2">
    <citation type="submission" date="2024-10" db="EMBL/GenBank/DDBJ databases">
        <authorList>
            <person name="Ryan C."/>
        </authorList>
    </citation>
    <scope>NUCLEOTIDE SEQUENCE [LARGE SCALE GENOMIC DNA]</scope>
</reference>
<feature type="domain" description="Fe2OG dioxygenase" evidence="1">
    <location>
        <begin position="1"/>
        <end position="116"/>
    </location>
</feature>